<dbReference type="PANTHER" id="PTHR11516:SF60">
    <property type="entry name" value="PYRUVATE DEHYDROGENASE E1 COMPONENT SUBUNIT ALPHA"/>
    <property type="match status" value="1"/>
</dbReference>
<evidence type="ECO:0000313" key="8">
    <source>
        <dbReference type="Proteomes" id="UP000252289"/>
    </source>
</evidence>
<name>A0A368EMW1_9PROT</name>
<gene>
    <name evidence="7" type="ORF">DBW64_02885</name>
</gene>
<dbReference type="AlphaFoldDB" id="A0A368EMW1"/>
<evidence type="ECO:0000313" key="7">
    <source>
        <dbReference type="EMBL" id="RCL84722.1"/>
    </source>
</evidence>
<feature type="domain" description="Dehydrogenase E1 component" evidence="6">
    <location>
        <begin position="12"/>
        <end position="306"/>
    </location>
</feature>
<dbReference type="EMBL" id="QOQK01000009">
    <property type="protein sequence ID" value="RCL84722.1"/>
    <property type="molecule type" value="Genomic_DNA"/>
</dbReference>
<evidence type="ECO:0000256" key="4">
    <source>
        <dbReference type="ARBA" id="ARBA00025211"/>
    </source>
</evidence>
<dbReference type="InterPro" id="IPR001017">
    <property type="entry name" value="DH_E1"/>
</dbReference>
<dbReference type="Gene3D" id="3.40.50.970">
    <property type="match status" value="1"/>
</dbReference>
<dbReference type="InterPro" id="IPR029061">
    <property type="entry name" value="THDP-binding"/>
</dbReference>
<evidence type="ECO:0000256" key="3">
    <source>
        <dbReference type="ARBA" id="ARBA00023052"/>
    </source>
</evidence>
<keyword evidence="3" id="KW-0786">Thiamine pyrophosphate</keyword>
<organism evidence="7 8">
    <name type="scientific">PS1 clade bacterium</name>
    <dbReference type="NCBI Taxonomy" id="2175152"/>
    <lineage>
        <taxon>Bacteria</taxon>
        <taxon>Pseudomonadati</taxon>
        <taxon>Pseudomonadota</taxon>
        <taxon>Alphaproteobacteria</taxon>
        <taxon>PS1 clade</taxon>
    </lineage>
</organism>
<dbReference type="GO" id="GO:0004739">
    <property type="term" value="F:pyruvate dehydrogenase (acetyl-transferring) activity"/>
    <property type="evidence" value="ECO:0007669"/>
    <property type="project" value="UniProtKB-EC"/>
</dbReference>
<dbReference type="InterPro" id="IPR050642">
    <property type="entry name" value="PDH_E1_Alpha_Subunit"/>
</dbReference>
<dbReference type="CDD" id="cd02000">
    <property type="entry name" value="TPP_E1_PDC_ADC_BCADC"/>
    <property type="match status" value="1"/>
</dbReference>
<sequence length="321" mass="35207">MLENSELYKAYRDMKLIREFEERIRAEYQQGKLPGFIHMYRAQEAIAVAMCMNLTDQDYIASTHRGHGHCIAKGCTVEDMLLELCCKDEGICRGKGGSMHIADMSKGMLGANAIVGAGPPIAAGAALTAKTLKNGCVSVAFIGDGASDQGTVAEALNLAVVLNLPMIFMYENNYYAEFTKNPKPDGRIAERAGAFGMPSVCIDGSDFFAVYDAAKSAVERGRNGGGPTAIEAIVPRYYGHFEGDAQHYRERDEVKSSRAMSDPIKIFLQDPRSEGLSKNEIENMDNEISELIETGLEKAYSATEPSYEQLFTDVYVDYKGH</sequence>
<dbReference type="GO" id="GO:0006086">
    <property type="term" value="P:pyruvate decarboxylation to acetyl-CoA"/>
    <property type="evidence" value="ECO:0007669"/>
    <property type="project" value="TreeGrafter"/>
</dbReference>
<reference evidence="7 8" key="1">
    <citation type="journal article" date="2018" name="Microbiome">
        <title>Fine metagenomic profile of the Mediterranean stratified and mixed water columns revealed by assembly and recruitment.</title>
        <authorList>
            <person name="Haro-Moreno J.M."/>
            <person name="Lopez-Perez M."/>
            <person name="De La Torre J.R."/>
            <person name="Picazo A."/>
            <person name="Camacho A."/>
            <person name="Rodriguez-Valera F."/>
        </authorList>
    </citation>
    <scope>NUCLEOTIDE SEQUENCE [LARGE SCALE GENOMIC DNA]</scope>
    <source>
        <strain evidence="7">MED-G50</strain>
    </source>
</reference>
<evidence type="ECO:0000259" key="6">
    <source>
        <dbReference type="Pfam" id="PF00676"/>
    </source>
</evidence>
<comment type="function">
    <text evidence="4">The pyruvate dehydrogenase complex catalyzes the overall conversion of pyruvate to acetyl-CoA and CO(2). It contains multiple copies of three enzymatic components: pyruvate dehydrogenase (E1), dihydrolipoamide acetyltransferase (E2) and lipoamide dehydrogenase (E3).</text>
</comment>
<dbReference type="Pfam" id="PF00676">
    <property type="entry name" value="E1_dh"/>
    <property type="match status" value="1"/>
</dbReference>
<evidence type="ECO:0000256" key="1">
    <source>
        <dbReference type="ARBA" id="ARBA00001964"/>
    </source>
</evidence>
<protein>
    <submittedName>
        <fullName evidence="7">Thiamine pyrophosphate-dependent dehydrogenase E1 component subunit alpha</fullName>
    </submittedName>
</protein>
<dbReference type="Proteomes" id="UP000252289">
    <property type="component" value="Unassembled WGS sequence"/>
</dbReference>
<keyword evidence="2" id="KW-0560">Oxidoreductase</keyword>
<dbReference type="PANTHER" id="PTHR11516">
    <property type="entry name" value="PYRUVATE DEHYDROGENASE E1 COMPONENT, ALPHA SUBUNIT BACTERIAL AND ORGANELLAR"/>
    <property type="match status" value="1"/>
</dbReference>
<dbReference type="SUPFAM" id="SSF52518">
    <property type="entry name" value="Thiamin diphosphate-binding fold (THDP-binding)"/>
    <property type="match status" value="1"/>
</dbReference>
<proteinExistence type="predicted"/>
<accession>A0A368EMW1</accession>
<evidence type="ECO:0000256" key="5">
    <source>
        <dbReference type="ARBA" id="ARBA00051231"/>
    </source>
</evidence>
<comment type="catalytic activity">
    <reaction evidence="5">
        <text>N(6)-[(R)-lipoyl]-L-lysyl-[protein] + pyruvate + H(+) = N(6)-[(R)-S(8)-acetyldihydrolipoyl]-L-lysyl-[protein] + CO2</text>
        <dbReference type="Rhea" id="RHEA:19189"/>
        <dbReference type="Rhea" id="RHEA-COMP:10474"/>
        <dbReference type="Rhea" id="RHEA-COMP:10478"/>
        <dbReference type="ChEBI" id="CHEBI:15361"/>
        <dbReference type="ChEBI" id="CHEBI:15378"/>
        <dbReference type="ChEBI" id="CHEBI:16526"/>
        <dbReference type="ChEBI" id="CHEBI:83099"/>
        <dbReference type="ChEBI" id="CHEBI:83111"/>
        <dbReference type="EC" id="1.2.4.1"/>
    </reaction>
</comment>
<comment type="cofactor">
    <cofactor evidence="1">
        <name>thiamine diphosphate</name>
        <dbReference type="ChEBI" id="CHEBI:58937"/>
    </cofactor>
</comment>
<evidence type="ECO:0000256" key="2">
    <source>
        <dbReference type="ARBA" id="ARBA00023002"/>
    </source>
</evidence>
<comment type="caution">
    <text evidence="7">The sequence shown here is derived from an EMBL/GenBank/DDBJ whole genome shotgun (WGS) entry which is preliminary data.</text>
</comment>